<gene>
    <name evidence="5" type="ORF">A3770_13p70410</name>
</gene>
<dbReference type="PANTHER" id="PTHR19848">
    <property type="entry name" value="WD40 REPEAT PROTEIN"/>
    <property type="match status" value="1"/>
</dbReference>
<dbReference type="SUPFAM" id="SSF50978">
    <property type="entry name" value="WD40 repeat-like"/>
    <property type="match status" value="1"/>
</dbReference>
<dbReference type="OrthoDB" id="513537at2759"/>
<evidence type="ECO:0000256" key="4">
    <source>
        <dbReference type="SAM" id="MobiDB-lite"/>
    </source>
</evidence>
<feature type="repeat" description="WD" evidence="3">
    <location>
        <begin position="450"/>
        <end position="484"/>
    </location>
</feature>
<dbReference type="PROSITE" id="PS50294">
    <property type="entry name" value="WD_REPEATS_REGION"/>
    <property type="match status" value="1"/>
</dbReference>
<name>A0A5B8MVB9_9CHLO</name>
<dbReference type="Proteomes" id="UP000316726">
    <property type="component" value="Chromosome 13"/>
</dbReference>
<keyword evidence="2" id="KW-0677">Repeat</keyword>
<keyword evidence="1 3" id="KW-0853">WD repeat</keyword>
<evidence type="ECO:0000256" key="1">
    <source>
        <dbReference type="ARBA" id="ARBA00022574"/>
    </source>
</evidence>
<feature type="compositionally biased region" description="Basic and acidic residues" evidence="4">
    <location>
        <begin position="56"/>
        <end position="68"/>
    </location>
</feature>
<dbReference type="PROSITE" id="PS00678">
    <property type="entry name" value="WD_REPEATS_1"/>
    <property type="match status" value="2"/>
</dbReference>
<sequence>MKMKQATLLSFFKRSGEGAAVVRKAFDAMYDDACTNKPGGENGRHLEVVEPAGGHLRKEASQTEEQRGTRKPLQAVASKPVASVAGNGLEGGEEESIPTEEESGLGKENGSGARKVGGGEKSEYEQLRSERMAKNREALLRLVGSKSCSSLVGEKPEVRAKKPKRTPVARPKGNQESVRRSRRVARQGPEDGQGAHQAAGESSVAVPESAFEETLDFAPTAVADYSCASASDDAGGLGFDSSAGGGRASRLQVLSSSRATTSFRRVYSMDFDGRGALAVAGEKGLASVLGLEYSEDGKPSLRTLLDCKLSRSWIASVQFVGKGGDRLLSASNDGEINLWNLGLSAWDSKMSACVPSNVCSHQAHSKGIFSMDAAAGKILTGSKDSSVGLSVLSTDSIRTISYFDDLHSSVVKSVAFRGGRENEFASAGNDRVIRLCDLRSTPSASSGSIEDAHNSAINTLQFSPDGMLLLSSSFDPQIKVWDVRKITSVPLFELQGHLPTRSKSIQSPVFTAGGTRVVATGEKTDLLTLYDCTTTGKLVSHGAMDFMPSKLHSVQTADKQFLVAAGQGDLALLRPSQPP</sequence>
<evidence type="ECO:0000256" key="3">
    <source>
        <dbReference type="PROSITE-ProRule" id="PRU00221"/>
    </source>
</evidence>
<accession>A0A5B8MVB9</accession>
<feature type="compositionally biased region" description="Basic and acidic residues" evidence="4">
    <location>
        <begin position="117"/>
        <end position="128"/>
    </location>
</feature>
<keyword evidence="6" id="KW-1185">Reference proteome</keyword>
<dbReference type="EMBL" id="CP031046">
    <property type="protein sequence ID" value="QDZ24523.1"/>
    <property type="molecule type" value="Genomic_DNA"/>
</dbReference>
<dbReference type="PROSITE" id="PS50082">
    <property type="entry name" value="WD_REPEATS_2"/>
    <property type="match status" value="1"/>
</dbReference>
<evidence type="ECO:0000313" key="5">
    <source>
        <dbReference type="EMBL" id="QDZ24523.1"/>
    </source>
</evidence>
<reference evidence="5 6" key="1">
    <citation type="submission" date="2018-07" db="EMBL/GenBank/DDBJ databases">
        <title>The complete nuclear genome of the prasinophyte Chloropicon primus (CCMP1205).</title>
        <authorList>
            <person name="Pombert J.-F."/>
            <person name="Otis C."/>
            <person name="Turmel M."/>
            <person name="Lemieux C."/>
        </authorList>
    </citation>
    <scope>NUCLEOTIDE SEQUENCE [LARGE SCALE GENOMIC DNA]</scope>
    <source>
        <strain evidence="5 6">CCMP1205</strain>
    </source>
</reference>
<dbReference type="PANTHER" id="PTHR19848:SF8">
    <property type="entry name" value="F-BOX AND WD REPEAT DOMAIN CONTAINING 7"/>
    <property type="match status" value="1"/>
</dbReference>
<proteinExistence type="predicted"/>
<dbReference type="InterPro" id="IPR019775">
    <property type="entry name" value="WD40_repeat_CS"/>
</dbReference>
<feature type="region of interest" description="Disordered" evidence="4">
    <location>
        <begin position="153"/>
        <end position="205"/>
    </location>
</feature>
<dbReference type="InterPro" id="IPR015943">
    <property type="entry name" value="WD40/YVTN_repeat-like_dom_sf"/>
</dbReference>
<dbReference type="InterPro" id="IPR036322">
    <property type="entry name" value="WD40_repeat_dom_sf"/>
</dbReference>
<dbReference type="Pfam" id="PF00400">
    <property type="entry name" value="WD40"/>
    <property type="match status" value="1"/>
</dbReference>
<organism evidence="5 6">
    <name type="scientific">Chloropicon primus</name>
    <dbReference type="NCBI Taxonomy" id="1764295"/>
    <lineage>
        <taxon>Eukaryota</taxon>
        <taxon>Viridiplantae</taxon>
        <taxon>Chlorophyta</taxon>
        <taxon>Chloropicophyceae</taxon>
        <taxon>Chloropicales</taxon>
        <taxon>Chloropicaceae</taxon>
        <taxon>Chloropicon</taxon>
    </lineage>
</organism>
<dbReference type="STRING" id="1764295.A0A5B8MVB9"/>
<dbReference type="AlphaFoldDB" id="A0A5B8MVB9"/>
<feature type="region of interest" description="Disordered" evidence="4">
    <location>
        <begin position="51"/>
        <end position="128"/>
    </location>
</feature>
<feature type="compositionally biased region" description="Acidic residues" evidence="4">
    <location>
        <begin position="91"/>
        <end position="103"/>
    </location>
</feature>
<protein>
    <submittedName>
        <fullName evidence="5">WD40 repeat domain-containing protein</fullName>
    </submittedName>
</protein>
<evidence type="ECO:0000256" key="2">
    <source>
        <dbReference type="ARBA" id="ARBA00022737"/>
    </source>
</evidence>
<dbReference type="SMART" id="SM00320">
    <property type="entry name" value="WD40"/>
    <property type="match status" value="6"/>
</dbReference>
<dbReference type="InterPro" id="IPR001680">
    <property type="entry name" value="WD40_rpt"/>
</dbReference>
<evidence type="ECO:0000313" key="6">
    <source>
        <dbReference type="Proteomes" id="UP000316726"/>
    </source>
</evidence>
<dbReference type="Gene3D" id="2.130.10.10">
    <property type="entry name" value="YVTN repeat-like/Quinoprotein amine dehydrogenase"/>
    <property type="match status" value="2"/>
</dbReference>